<dbReference type="Proteomes" id="UP001305779">
    <property type="component" value="Unassembled WGS sequence"/>
</dbReference>
<evidence type="ECO:0000256" key="3">
    <source>
        <dbReference type="SAM" id="MobiDB-lite"/>
    </source>
</evidence>
<feature type="compositionally biased region" description="Acidic residues" evidence="3">
    <location>
        <begin position="18"/>
        <end position="30"/>
    </location>
</feature>
<dbReference type="InterPro" id="IPR038883">
    <property type="entry name" value="AN11006-like"/>
</dbReference>
<name>A0ABR0E620_ZASCE</name>
<dbReference type="PANTHER" id="PTHR42085:SF1">
    <property type="entry name" value="F-BOX DOMAIN-CONTAINING PROTEIN"/>
    <property type="match status" value="1"/>
</dbReference>
<dbReference type="Pfam" id="PF24864">
    <property type="entry name" value="DUF7730"/>
    <property type="match status" value="2"/>
</dbReference>
<evidence type="ECO:0000313" key="5">
    <source>
        <dbReference type="EMBL" id="KAK4496800.1"/>
    </source>
</evidence>
<dbReference type="EMBL" id="JAXOVC010000010">
    <property type="protein sequence ID" value="KAK4496800.1"/>
    <property type="molecule type" value="Genomic_DNA"/>
</dbReference>
<dbReference type="PROSITE" id="PS50039">
    <property type="entry name" value="FORK_HEAD_3"/>
    <property type="match status" value="1"/>
</dbReference>
<evidence type="ECO:0000256" key="2">
    <source>
        <dbReference type="PROSITE-ProRule" id="PRU00089"/>
    </source>
</evidence>
<keyword evidence="6" id="KW-1185">Reference proteome</keyword>
<feature type="region of interest" description="Disordered" evidence="3">
    <location>
        <begin position="1"/>
        <end position="30"/>
    </location>
</feature>
<comment type="caution">
    <text evidence="5">The sequence shown here is derived from an EMBL/GenBank/DDBJ whole genome shotgun (WGS) entry which is preliminary data.</text>
</comment>
<gene>
    <name evidence="5" type="ORF">PRZ48_012784</name>
</gene>
<proteinExistence type="predicted"/>
<feature type="domain" description="Fork-head" evidence="4">
    <location>
        <begin position="485"/>
        <end position="595"/>
    </location>
</feature>
<feature type="compositionally biased region" description="Basic and acidic residues" evidence="3">
    <location>
        <begin position="8"/>
        <end position="17"/>
    </location>
</feature>
<evidence type="ECO:0000256" key="1">
    <source>
        <dbReference type="ARBA" id="ARBA00023125"/>
    </source>
</evidence>
<dbReference type="PANTHER" id="PTHR42085">
    <property type="entry name" value="F-BOX DOMAIN-CONTAINING PROTEIN"/>
    <property type="match status" value="1"/>
</dbReference>
<organism evidence="5 6">
    <name type="scientific">Zasmidium cellare</name>
    <name type="common">Wine cellar mold</name>
    <name type="synonym">Racodium cellare</name>
    <dbReference type="NCBI Taxonomy" id="395010"/>
    <lineage>
        <taxon>Eukaryota</taxon>
        <taxon>Fungi</taxon>
        <taxon>Dikarya</taxon>
        <taxon>Ascomycota</taxon>
        <taxon>Pezizomycotina</taxon>
        <taxon>Dothideomycetes</taxon>
        <taxon>Dothideomycetidae</taxon>
        <taxon>Mycosphaerellales</taxon>
        <taxon>Mycosphaerellaceae</taxon>
        <taxon>Zasmidium</taxon>
    </lineage>
</organism>
<keyword evidence="1 2" id="KW-0238">DNA-binding</keyword>
<dbReference type="InterPro" id="IPR001766">
    <property type="entry name" value="Fork_head_dom"/>
</dbReference>
<feature type="region of interest" description="Disordered" evidence="3">
    <location>
        <begin position="432"/>
        <end position="456"/>
    </location>
</feature>
<feature type="DNA-binding region" description="Fork-head" evidence="2">
    <location>
        <begin position="485"/>
        <end position="595"/>
    </location>
</feature>
<evidence type="ECO:0000259" key="4">
    <source>
        <dbReference type="PROSITE" id="PS50039"/>
    </source>
</evidence>
<keyword evidence="2" id="KW-0539">Nucleus</keyword>
<protein>
    <recommendedName>
        <fullName evidence="4">Fork-head domain-containing protein</fullName>
    </recommendedName>
</protein>
<evidence type="ECO:0000313" key="6">
    <source>
        <dbReference type="Proteomes" id="UP001305779"/>
    </source>
</evidence>
<comment type="subcellular location">
    <subcellularLocation>
        <location evidence="2">Nucleus</location>
    </subcellularLocation>
</comment>
<sequence>MAITHPQDPWDREHSPDSDTDAGLEDEDASDAILKAREPLRSEIQELAAAHRHDQPLPFSDAELMVMALVDTDRTCCTRRNIKDWILESFSQVDSDSDMALIRGKVGHVTGSHYVPLIDVSVKRWTVDAKHARIFLSKWLEPERKGIFPFLELLPELRNRIYQMVLVFPRPAIAVIDAGQSAIELRARHRDMGQTLSPVSGFMRRDWLDIGMPSRILKNVSVCNWMDSEAAPIFYGVNTFEFHSSSALLNFVRVTSTNRLKHLKKLHVRFNICSELCDFKDDSLRSAIETIHRVTALDKITIKACGNCRSSTPCCGVLSSPITTADAPVLGVLARLACKAKRFKVRWHYIPESELFKSFKDYILEEVERLKLQEVENAQEVEKVQEDRRAEDRQREEDAVQEAQVVLEVDRRGVERMGMISAEDTTAALKGSSGLRDATGQGASNERVMKRGSTRGRQARLDAIREARRPLRGDIQDLVARLRDKPNFTPAELTVMAIIDTDKEHSNKDDILRWIYANFPRYRSDLITEVLHRIDTGTQRYWDVDTCLKRIHRRFGMVFEAYDVPLKPDMSWTAWTADANQARVFLRRRFESQRKGVFRFLDLPAELRNRVYEMMLIFSEPGIRTLHSMSGRGLEALARDVGSEDQWLGFRFPIHNLAKVLSITLVCKQTMSEAVPIFCGGNTWNFESKGCVMDFLKRIAPERLRFVKKLQLRINLRRTHGNRLDKALGQAWDALHDVVSLDLLKVKISDRLPNHDDRLPIERRQAEAFAQLAPFHSLTKLASRAKEVKVSAGGFCDSRTATVIEQIILEEAEKIKAESNKAEST</sequence>
<accession>A0ABR0E620</accession>
<reference evidence="5 6" key="1">
    <citation type="journal article" date="2023" name="G3 (Bethesda)">
        <title>A chromosome-level genome assembly of Zasmidium syzygii isolated from banana leaves.</title>
        <authorList>
            <person name="van Westerhoven A.C."/>
            <person name="Mehrabi R."/>
            <person name="Talebi R."/>
            <person name="Steentjes M.B.F."/>
            <person name="Corcolon B."/>
            <person name="Chong P.A."/>
            <person name="Kema G.H.J."/>
            <person name="Seidl M.F."/>
        </authorList>
    </citation>
    <scope>NUCLEOTIDE SEQUENCE [LARGE SCALE GENOMIC DNA]</scope>
    <source>
        <strain evidence="5 6">P124</strain>
    </source>
</reference>
<dbReference type="InterPro" id="IPR056632">
    <property type="entry name" value="DUF7730"/>
</dbReference>